<feature type="region of interest" description="Disordered" evidence="1">
    <location>
        <begin position="267"/>
        <end position="286"/>
    </location>
</feature>
<feature type="domain" description="DUF6534" evidence="3">
    <location>
        <begin position="109"/>
        <end position="194"/>
    </location>
</feature>
<protein>
    <recommendedName>
        <fullName evidence="3">DUF6534 domain-containing protein</fullName>
    </recommendedName>
</protein>
<evidence type="ECO:0000256" key="1">
    <source>
        <dbReference type="SAM" id="MobiDB-lite"/>
    </source>
</evidence>
<evidence type="ECO:0000313" key="5">
    <source>
        <dbReference type="Proteomes" id="UP000309038"/>
    </source>
</evidence>
<keyword evidence="2" id="KW-1133">Transmembrane helix</keyword>
<dbReference type="PANTHER" id="PTHR40465:SF1">
    <property type="entry name" value="DUF6534 DOMAIN-CONTAINING PROTEIN"/>
    <property type="match status" value="1"/>
</dbReference>
<feature type="transmembrane region" description="Helical" evidence="2">
    <location>
        <begin position="78"/>
        <end position="104"/>
    </location>
</feature>
<sequence>MAPNTQTYGALLIGGLVAMFLSGIVSTQVFLYFRNYPGDRLRNRTMVSTVWILDLLHAGFVCASVWRYLIHGFQDDTYILSIAWTVSVTVSITGFLTFLVHCFFTHRVWTLSRHNDTGVPKDEKSRTGFSSMDQIIDSIMVYTIENGFLTSIVAVASLICWLTMPGNFIFLALHFAITKLYANSLLATLNARTHLKEPSHSSAEHYNSYRLPTLFSSRSIRKDTSQGDPQANNTTNTLQINVEKSVHYVTDIGSADLDSVEPAYLPRRASSSTDSPFTDLATPYKS</sequence>
<reference evidence="4 5" key="1">
    <citation type="submission" date="2019-02" db="EMBL/GenBank/DDBJ databases">
        <title>Genome sequencing of the rare red list fungi Phlebia centrifuga.</title>
        <authorList>
            <person name="Buettner E."/>
            <person name="Kellner H."/>
        </authorList>
    </citation>
    <scope>NUCLEOTIDE SEQUENCE [LARGE SCALE GENOMIC DNA]</scope>
    <source>
        <strain evidence="4 5">DSM 108282</strain>
    </source>
</reference>
<dbReference type="AlphaFoldDB" id="A0A4S4KNS4"/>
<keyword evidence="5" id="KW-1185">Reference proteome</keyword>
<dbReference type="EMBL" id="SGPJ01000067">
    <property type="protein sequence ID" value="THG99820.1"/>
    <property type="molecule type" value="Genomic_DNA"/>
</dbReference>
<evidence type="ECO:0000259" key="3">
    <source>
        <dbReference type="Pfam" id="PF20152"/>
    </source>
</evidence>
<dbReference type="Proteomes" id="UP000309038">
    <property type="component" value="Unassembled WGS sequence"/>
</dbReference>
<feature type="transmembrane region" description="Helical" evidence="2">
    <location>
        <begin position="139"/>
        <end position="162"/>
    </location>
</feature>
<organism evidence="4 5">
    <name type="scientific">Hermanssonia centrifuga</name>
    <dbReference type="NCBI Taxonomy" id="98765"/>
    <lineage>
        <taxon>Eukaryota</taxon>
        <taxon>Fungi</taxon>
        <taxon>Dikarya</taxon>
        <taxon>Basidiomycota</taxon>
        <taxon>Agaricomycotina</taxon>
        <taxon>Agaricomycetes</taxon>
        <taxon>Polyporales</taxon>
        <taxon>Meruliaceae</taxon>
        <taxon>Hermanssonia</taxon>
    </lineage>
</organism>
<dbReference type="InterPro" id="IPR045339">
    <property type="entry name" value="DUF6534"/>
</dbReference>
<evidence type="ECO:0000256" key="2">
    <source>
        <dbReference type="SAM" id="Phobius"/>
    </source>
</evidence>
<gene>
    <name evidence="4" type="ORF">EW026_g2576</name>
</gene>
<feature type="transmembrane region" description="Helical" evidence="2">
    <location>
        <begin position="45"/>
        <end position="66"/>
    </location>
</feature>
<accession>A0A4S4KNS4</accession>
<keyword evidence="2" id="KW-0472">Membrane</keyword>
<proteinExistence type="predicted"/>
<dbReference type="PANTHER" id="PTHR40465">
    <property type="entry name" value="CHROMOSOME 1, WHOLE GENOME SHOTGUN SEQUENCE"/>
    <property type="match status" value="1"/>
</dbReference>
<dbReference type="Pfam" id="PF20152">
    <property type="entry name" value="DUF6534"/>
    <property type="match status" value="1"/>
</dbReference>
<evidence type="ECO:0000313" key="4">
    <source>
        <dbReference type="EMBL" id="THG99820.1"/>
    </source>
</evidence>
<keyword evidence="2" id="KW-0812">Transmembrane</keyword>
<name>A0A4S4KNS4_9APHY</name>
<feature type="transmembrane region" description="Helical" evidence="2">
    <location>
        <begin position="12"/>
        <end position="33"/>
    </location>
</feature>
<comment type="caution">
    <text evidence="4">The sequence shown here is derived from an EMBL/GenBank/DDBJ whole genome shotgun (WGS) entry which is preliminary data.</text>
</comment>